<accession>A0A4C1YMB6</accession>
<sequence length="126" mass="13996">MPEEATATAMSDLARIVAKINDMRNVLPVPPGASRKNKPFPSSTAFINVPWTTLSLLGIQQSCNFLQYGNAFTPGLQLDIYLEALTLNGLAINDKGSNQKFYIKNKPETAFEKNVYLLFQNLELDD</sequence>
<dbReference type="Proteomes" id="UP000299102">
    <property type="component" value="Unassembled WGS sequence"/>
</dbReference>
<comment type="caution">
    <text evidence="1">The sequence shown here is derived from an EMBL/GenBank/DDBJ whole genome shotgun (WGS) entry which is preliminary data.</text>
</comment>
<name>A0A4C1YMB6_EUMVA</name>
<proteinExistence type="predicted"/>
<evidence type="ECO:0000313" key="1">
    <source>
        <dbReference type="EMBL" id="GBP76223.1"/>
    </source>
</evidence>
<dbReference type="EMBL" id="BGZK01001282">
    <property type="protein sequence ID" value="GBP76223.1"/>
    <property type="molecule type" value="Genomic_DNA"/>
</dbReference>
<evidence type="ECO:0000313" key="2">
    <source>
        <dbReference type="Proteomes" id="UP000299102"/>
    </source>
</evidence>
<dbReference type="AlphaFoldDB" id="A0A4C1YMB6"/>
<protein>
    <submittedName>
        <fullName evidence="1">Uncharacterized protein</fullName>
    </submittedName>
</protein>
<reference evidence="1 2" key="1">
    <citation type="journal article" date="2019" name="Commun. Biol.">
        <title>The bagworm genome reveals a unique fibroin gene that provides high tensile strength.</title>
        <authorList>
            <person name="Kono N."/>
            <person name="Nakamura H."/>
            <person name="Ohtoshi R."/>
            <person name="Tomita M."/>
            <person name="Numata K."/>
            <person name="Arakawa K."/>
        </authorList>
    </citation>
    <scope>NUCLEOTIDE SEQUENCE [LARGE SCALE GENOMIC DNA]</scope>
</reference>
<dbReference type="OrthoDB" id="7464821at2759"/>
<organism evidence="1 2">
    <name type="scientific">Eumeta variegata</name>
    <name type="common">Bagworm moth</name>
    <name type="synonym">Eumeta japonica</name>
    <dbReference type="NCBI Taxonomy" id="151549"/>
    <lineage>
        <taxon>Eukaryota</taxon>
        <taxon>Metazoa</taxon>
        <taxon>Ecdysozoa</taxon>
        <taxon>Arthropoda</taxon>
        <taxon>Hexapoda</taxon>
        <taxon>Insecta</taxon>
        <taxon>Pterygota</taxon>
        <taxon>Neoptera</taxon>
        <taxon>Endopterygota</taxon>
        <taxon>Lepidoptera</taxon>
        <taxon>Glossata</taxon>
        <taxon>Ditrysia</taxon>
        <taxon>Tineoidea</taxon>
        <taxon>Psychidae</taxon>
        <taxon>Oiketicinae</taxon>
        <taxon>Eumeta</taxon>
    </lineage>
</organism>
<gene>
    <name evidence="1" type="ORF">EVAR_61893_1</name>
</gene>
<keyword evidence="2" id="KW-1185">Reference proteome</keyword>